<evidence type="ECO:0000256" key="4">
    <source>
        <dbReference type="ARBA" id="ARBA00022989"/>
    </source>
</evidence>
<evidence type="ECO:0000313" key="11">
    <source>
        <dbReference type="Proteomes" id="UP000306509"/>
    </source>
</evidence>
<dbReference type="Gene3D" id="1.10.287.620">
    <property type="entry name" value="Helix Hairpins"/>
    <property type="match status" value="3"/>
</dbReference>
<feature type="coiled-coil region" evidence="6">
    <location>
        <begin position="619"/>
        <end position="660"/>
    </location>
</feature>
<feature type="transmembrane region" description="Helical" evidence="8">
    <location>
        <begin position="1334"/>
        <end position="1354"/>
    </location>
</feature>
<organism evidence="10 11">
    <name type="scientific">Robinsoniella peoriensis</name>
    <dbReference type="NCBI Taxonomy" id="180332"/>
    <lineage>
        <taxon>Bacteria</taxon>
        <taxon>Bacillati</taxon>
        <taxon>Bacillota</taxon>
        <taxon>Clostridia</taxon>
        <taxon>Lachnospirales</taxon>
        <taxon>Lachnospiraceae</taxon>
        <taxon>Robinsoniella</taxon>
    </lineage>
</organism>
<evidence type="ECO:0000256" key="2">
    <source>
        <dbReference type="ARBA" id="ARBA00022475"/>
    </source>
</evidence>
<feature type="compositionally biased region" description="Basic and acidic residues" evidence="7">
    <location>
        <begin position="302"/>
        <end position="350"/>
    </location>
</feature>
<feature type="domain" description="ABC3 transporter permease C-terminal" evidence="9">
    <location>
        <begin position="1243"/>
        <end position="1359"/>
    </location>
</feature>
<keyword evidence="5 8" id="KW-0472">Membrane</keyword>
<feature type="transmembrane region" description="Helical" evidence="8">
    <location>
        <begin position="888"/>
        <end position="912"/>
    </location>
</feature>
<evidence type="ECO:0000256" key="7">
    <source>
        <dbReference type="SAM" id="MobiDB-lite"/>
    </source>
</evidence>
<feature type="transmembrane region" description="Helical" evidence="8">
    <location>
        <begin position="21"/>
        <end position="38"/>
    </location>
</feature>
<dbReference type="GO" id="GO:0005886">
    <property type="term" value="C:plasma membrane"/>
    <property type="evidence" value="ECO:0007669"/>
    <property type="project" value="UniProtKB-SubCell"/>
</dbReference>
<feature type="transmembrane region" description="Helical" evidence="8">
    <location>
        <begin position="1007"/>
        <end position="1027"/>
    </location>
</feature>
<evidence type="ECO:0000256" key="3">
    <source>
        <dbReference type="ARBA" id="ARBA00022692"/>
    </source>
</evidence>
<evidence type="ECO:0000259" key="9">
    <source>
        <dbReference type="Pfam" id="PF02687"/>
    </source>
</evidence>
<reference evidence="10 11" key="1">
    <citation type="journal article" date="2019" name="Anaerobe">
        <title>Detection of Robinsoniella peoriensis in multiple bone samples of a trauma patient.</title>
        <authorList>
            <person name="Schrottner P."/>
            <person name="Hartwich K."/>
            <person name="Bunk B."/>
            <person name="Schober I."/>
            <person name="Helbig S."/>
            <person name="Rudolph W.W."/>
            <person name="Gunzer F."/>
        </authorList>
    </citation>
    <scope>NUCLEOTIDE SEQUENCE [LARGE SCALE GENOMIC DNA]</scope>
    <source>
        <strain evidence="10 11">DSM 106044</strain>
    </source>
</reference>
<feature type="transmembrane region" description="Helical" evidence="8">
    <location>
        <begin position="840"/>
        <end position="857"/>
    </location>
</feature>
<evidence type="ECO:0000256" key="1">
    <source>
        <dbReference type="ARBA" id="ARBA00004651"/>
    </source>
</evidence>
<dbReference type="Pfam" id="PF02687">
    <property type="entry name" value="FtsX"/>
    <property type="match status" value="2"/>
</dbReference>
<evidence type="ECO:0000256" key="8">
    <source>
        <dbReference type="SAM" id="Phobius"/>
    </source>
</evidence>
<feature type="coiled-coil region" evidence="6">
    <location>
        <begin position="375"/>
        <end position="583"/>
    </location>
</feature>
<keyword evidence="6" id="KW-0175">Coiled coil</keyword>
<dbReference type="Proteomes" id="UP000306509">
    <property type="component" value="Unassembled WGS sequence"/>
</dbReference>
<dbReference type="PANTHER" id="PTHR30287:SF1">
    <property type="entry name" value="INNER MEMBRANE PROTEIN"/>
    <property type="match status" value="1"/>
</dbReference>
<feature type="transmembrane region" description="Helical" evidence="8">
    <location>
        <begin position="932"/>
        <end position="955"/>
    </location>
</feature>
<proteinExistence type="predicted"/>
<feature type="compositionally biased region" description="Basic and acidic residues" evidence="7">
    <location>
        <begin position="786"/>
        <end position="799"/>
    </location>
</feature>
<protein>
    <submittedName>
        <fullName evidence="10">Chromosome segregation protein SMC</fullName>
    </submittedName>
</protein>
<dbReference type="EMBL" id="QGQD01000083">
    <property type="protein sequence ID" value="TLC98816.1"/>
    <property type="molecule type" value="Genomic_DNA"/>
</dbReference>
<keyword evidence="2" id="KW-1003">Cell membrane</keyword>
<feature type="domain" description="ABC3 transporter permease C-terminal" evidence="9">
    <location>
        <begin position="840"/>
        <end position="956"/>
    </location>
</feature>
<feature type="transmembrane region" description="Helical" evidence="8">
    <location>
        <begin position="1239"/>
        <end position="1259"/>
    </location>
</feature>
<dbReference type="InterPro" id="IPR003838">
    <property type="entry name" value="ABC3_permease_C"/>
</dbReference>
<name>A0A4U8Q2G1_9FIRM</name>
<keyword evidence="4 8" id="KW-1133">Transmembrane helix</keyword>
<dbReference type="InterPro" id="IPR038766">
    <property type="entry name" value="Membrane_comp_ABC_pdt"/>
</dbReference>
<sequence length="1369" mass="151213">MKKKALHKDFFMEIKKSFNRFISIFFIVAMGVAFYSGIQSAAPDMRLSGDAYFDENNLMDLKIIGTLGLTDKDIQAILAVDGVSKAESGYMTDVLCGSGKDEKVLHMESMLPTLNKLSVSEGRLPETTGECIVDEEFLSANGYKVGDTIQLEENKDSDKVLKNKEFKIVGTGNSPAYISFSKGNTTLGTGEVSGYGYVMPEEFDQAAYTFAYVEAEGSRDLTSYTEEYDRLVDNVTKNVEGIESVQCTRRFAEVKDEADIKLADARKELENGKQEADEKLADAKKELKDGEKELEDGKQKLADAKKEVQDNKATLTDKQKELDSAKKQLDSAKTQLKDGKDTLASKESEFQAKYPEASKQIKDGEAAIAAGKTQISKAQSDYETGKKKLEAASKQYEAGKKQLDQGKKQYESGKARLDQANKQYKDGVSQLDAAKKQYETGTGQLAAAKTEYEKNAAVLQQAKVNFQAEKEKFDISKAEYDKNAAALDAAKSQIAGKQAELASAAAEYEAKMAELNQAKNALAQLQAAIDAGTATAEQIAMAGQLKEQIAQSEPVLAQKKAELDKGNEQLRIEQQKAAAMEAALAPAKQQIEAGQQKINAAQAELTKSEAGLQAGKAEIDKNEAALKAASVQINENEKKLAAAKKEIDSNQKKLASAKKEIDEKEPLLVSAKTELDKQTKVLNDGKKTLDSQSALLIQKEKELQEGKNQLSQGEAQLAAAKKELASKESELNSAVQKTADGQKQIEDGLLKLSDAEKEITDGEKEITENEQKLKDGKKEYKKAKKDAKTEISDGETKIADAEKEIDDLKEPEWHVNDRSSLPENTGYGENADRIKNIGEVFPVLFFLVAALISLTTMTRMVEEERTQIGTLKALGYGKFSIASKYLNYALFATIGGSILGVLVGEKILPYIIITAYGIMYHHMPNVELPYNLKFAAIATVAAVCCTMIATFAACYKELAETPAKLMRPPAPKEGKRVLLERVTFIWKHLSFTWKSTIRNLFRYKKRFFMTIFGIGGCMALLLVGYGIRDSVRNIAVLQYQEIQLYDGTVLVDEDASDEKRADLESYMKTDSQIDASVDSMMQKMSVKVGKKDLSVYIIVPKEMDGFDTFVNFRDRKTKRQVSFGDDGVIVTEKTANMMGLSKGDIIELHNEDGTTIKAPIADICENYLAHYVYMSPSLYEKVTGKNPDYNSILFKAVPDAKDHVEDVGQNILGNKAALSVSYTSSVMKQLDDMLSSLDVVIVVLIVSAGMLAFVVLYNLNNININERKRELATIKVLGFYDNEVCAYVYRENILLTFFGVLLGIVLGIVLHRFVIVTVEVDACMFGRNINFPSFIYSILFTCGFSLIVNVVMYFKLKKIDMVESLKSVE</sequence>
<evidence type="ECO:0000256" key="6">
    <source>
        <dbReference type="SAM" id="Coils"/>
    </source>
</evidence>
<feature type="region of interest" description="Disordered" evidence="7">
    <location>
        <begin position="778"/>
        <end position="799"/>
    </location>
</feature>
<keyword evidence="3 8" id="KW-0812">Transmembrane</keyword>
<accession>A0A4U8Q2G1</accession>
<gene>
    <name evidence="10" type="ORF">DSM106044_04350</name>
</gene>
<dbReference type="STRING" id="180332.GCA_000797495_02089"/>
<evidence type="ECO:0000256" key="5">
    <source>
        <dbReference type="ARBA" id="ARBA00023136"/>
    </source>
</evidence>
<dbReference type="RefSeq" id="WP_138003652.1">
    <property type="nucleotide sequence ID" value="NZ_QGQD01000083.1"/>
</dbReference>
<feature type="transmembrane region" description="Helical" evidence="8">
    <location>
        <begin position="1293"/>
        <end position="1314"/>
    </location>
</feature>
<dbReference type="PANTHER" id="PTHR30287">
    <property type="entry name" value="MEMBRANE COMPONENT OF PREDICTED ABC SUPERFAMILY METABOLITE UPTAKE TRANSPORTER"/>
    <property type="match status" value="1"/>
</dbReference>
<keyword evidence="11" id="KW-1185">Reference proteome</keyword>
<evidence type="ECO:0000313" key="10">
    <source>
        <dbReference type="EMBL" id="TLC98816.1"/>
    </source>
</evidence>
<comment type="subcellular location">
    <subcellularLocation>
        <location evidence="1">Cell membrane</location>
        <topology evidence="1">Multi-pass membrane protein</topology>
    </subcellularLocation>
</comment>
<comment type="caution">
    <text evidence="10">The sequence shown here is derived from an EMBL/GenBank/DDBJ whole genome shotgun (WGS) entry which is preliminary data.</text>
</comment>
<feature type="region of interest" description="Disordered" evidence="7">
    <location>
        <begin position="302"/>
        <end position="358"/>
    </location>
</feature>